<keyword evidence="1" id="KW-0732">Signal</keyword>
<sequence length="121" mass="12596">MKSKSVLPAALLLFACSSAYSSAWASDAYDGQWSVQLVTVKGDCDRSLSWDVAVASGRIAENGLFGQAAGQVDSRGRVRLQVLSGADRVSATGALRGASGGGAWTWPNRACSGRWSASRKA</sequence>
<accession>A0A212RCG9</accession>
<evidence type="ECO:0000313" key="2">
    <source>
        <dbReference type="EMBL" id="SNB69909.1"/>
    </source>
</evidence>
<name>A0A212RCG9_RHOAC</name>
<dbReference type="EMBL" id="FYDG01000003">
    <property type="protein sequence ID" value="SNB69909.1"/>
    <property type="molecule type" value="Genomic_DNA"/>
</dbReference>
<organism evidence="2 3">
    <name type="scientific">Rhodoblastus acidophilus</name>
    <name type="common">Rhodopseudomonas acidophila</name>
    <dbReference type="NCBI Taxonomy" id="1074"/>
    <lineage>
        <taxon>Bacteria</taxon>
        <taxon>Pseudomonadati</taxon>
        <taxon>Pseudomonadota</taxon>
        <taxon>Alphaproteobacteria</taxon>
        <taxon>Hyphomicrobiales</taxon>
        <taxon>Rhodoblastaceae</taxon>
        <taxon>Rhodoblastus</taxon>
    </lineage>
</organism>
<evidence type="ECO:0000256" key="1">
    <source>
        <dbReference type="SAM" id="SignalP"/>
    </source>
</evidence>
<reference evidence="3" key="1">
    <citation type="submission" date="2017-06" db="EMBL/GenBank/DDBJ databases">
        <authorList>
            <person name="Varghese N."/>
            <person name="Submissions S."/>
        </authorList>
    </citation>
    <scope>NUCLEOTIDE SEQUENCE [LARGE SCALE GENOMIC DNA]</scope>
    <source>
        <strain evidence="3">DSM 137</strain>
    </source>
</reference>
<dbReference type="PROSITE" id="PS51257">
    <property type="entry name" value="PROKAR_LIPOPROTEIN"/>
    <property type="match status" value="1"/>
</dbReference>
<dbReference type="RefSeq" id="WP_088520421.1">
    <property type="nucleotide sequence ID" value="NZ_FYDG01000003.1"/>
</dbReference>
<dbReference type="AlphaFoldDB" id="A0A212RCG9"/>
<feature type="chain" id="PRO_5012984895" evidence="1">
    <location>
        <begin position="26"/>
        <end position="121"/>
    </location>
</feature>
<evidence type="ECO:0000313" key="3">
    <source>
        <dbReference type="Proteomes" id="UP000198418"/>
    </source>
</evidence>
<dbReference type="OrthoDB" id="8236492at2"/>
<gene>
    <name evidence="2" type="ORF">SAMN06265338_103311</name>
</gene>
<protein>
    <submittedName>
        <fullName evidence="2">Uncharacterized protein</fullName>
    </submittedName>
</protein>
<feature type="signal peptide" evidence="1">
    <location>
        <begin position="1"/>
        <end position="25"/>
    </location>
</feature>
<dbReference type="Proteomes" id="UP000198418">
    <property type="component" value="Unassembled WGS sequence"/>
</dbReference>
<keyword evidence="3" id="KW-1185">Reference proteome</keyword>
<proteinExistence type="predicted"/>